<gene>
    <name evidence="1" type="ORF">GJJ64_14860</name>
</gene>
<proteinExistence type="predicted"/>
<organism evidence="1 2">
    <name type="scientific">Pedobacter puniceum</name>
    <dbReference type="NCBI Taxonomy" id="2666136"/>
    <lineage>
        <taxon>Bacteria</taxon>
        <taxon>Pseudomonadati</taxon>
        <taxon>Bacteroidota</taxon>
        <taxon>Sphingobacteriia</taxon>
        <taxon>Sphingobacteriales</taxon>
        <taxon>Sphingobacteriaceae</taxon>
        <taxon>Pedobacter</taxon>
    </lineage>
</organism>
<comment type="caution">
    <text evidence="1">The sequence shown here is derived from an EMBL/GenBank/DDBJ whole genome shotgun (WGS) entry which is preliminary data.</text>
</comment>
<evidence type="ECO:0000313" key="1">
    <source>
        <dbReference type="EMBL" id="MRX48473.1"/>
    </source>
</evidence>
<dbReference type="AlphaFoldDB" id="A0A7K0FRT6"/>
<evidence type="ECO:0000313" key="2">
    <source>
        <dbReference type="Proteomes" id="UP000462931"/>
    </source>
</evidence>
<dbReference type="Proteomes" id="UP000462931">
    <property type="component" value="Unassembled WGS sequence"/>
</dbReference>
<keyword evidence="2" id="KW-1185">Reference proteome</keyword>
<dbReference type="RefSeq" id="WP_154288545.1">
    <property type="nucleotide sequence ID" value="NZ_WKJI01000004.1"/>
</dbReference>
<accession>A0A7K0FRT6</accession>
<sequence length="214" mass="25164">MEYFRMTYSTGKEIGRDFPQLHCLTQIYAHQLSAWEFPSFVPKLEFELNKTAKLTDVLSNAAISGFGLLMNDKMKETLSKFNLMKHKFYDAKIIIPKTGEEIPFNYFHPCDPDLSRLLDYDKSVFYETKWTSRVDIIRINSYDHYKELKSQDKKAMFGVKLDEIYVNNLFDKTLDLFVFLPFANSTYVTKRLKDELEKNNIKGLTFEDAPEIKV</sequence>
<dbReference type="EMBL" id="WKJI01000004">
    <property type="protein sequence ID" value="MRX48473.1"/>
    <property type="molecule type" value="Genomic_DNA"/>
</dbReference>
<protein>
    <submittedName>
        <fullName evidence="1">Uncharacterized protein</fullName>
    </submittedName>
</protein>
<reference evidence="1 2" key="1">
    <citation type="submission" date="2019-11" db="EMBL/GenBank/DDBJ databases">
        <authorList>
            <person name="Cheng Q."/>
            <person name="Yang Z."/>
        </authorList>
    </citation>
    <scope>NUCLEOTIDE SEQUENCE [LARGE SCALE GENOMIC DNA]</scope>
    <source>
        <strain evidence="1 2">HX-22-1</strain>
    </source>
</reference>
<name>A0A7K0FRT6_9SPHI</name>